<keyword evidence="2 9" id="KW-0479">Metal-binding</keyword>
<evidence type="ECO:0000256" key="1">
    <source>
        <dbReference type="ARBA" id="ARBA00022491"/>
    </source>
</evidence>
<evidence type="ECO:0000256" key="3">
    <source>
        <dbReference type="ARBA" id="ARBA00022741"/>
    </source>
</evidence>
<keyword evidence="4 9" id="KW-0863">Zinc-finger</keyword>
<keyword evidence="12" id="KW-1185">Reference proteome</keyword>
<proteinExistence type="inferred from homology"/>
<gene>
    <name evidence="9 11" type="primary">nrdR</name>
    <name evidence="11" type="ORF">EBQ25_07555</name>
</gene>
<keyword evidence="6 9" id="KW-0805">Transcription regulation</keyword>
<keyword evidence="1 9" id="KW-0678">Repressor</keyword>
<evidence type="ECO:0000256" key="8">
    <source>
        <dbReference type="ARBA" id="ARBA00023163"/>
    </source>
</evidence>
<keyword evidence="7 9" id="KW-0238">DNA-binding</keyword>
<accession>A0A3M6Q8A5</accession>
<evidence type="ECO:0000256" key="6">
    <source>
        <dbReference type="ARBA" id="ARBA00023015"/>
    </source>
</evidence>
<evidence type="ECO:0000313" key="12">
    <source>
        <dbReference type="Proteomes" id="UP000267035"/>
    </source>
</evidence>
<protein>
    <recommendedName>
        <fullName evidence="9">Transcriptional repressor NrdR</fullName>
    </recommendedName>
</protein>
<dbReference type="Pfam" id="PF22811">
    <property type="entry name" value="Zn_ribbon_NrdR"/>
    <property type="match status" value="1"/>
</dbReference>
<reference evidence="11 12" key="1">
    <citation type="submission" date="2018-10" db="EMBL/GenBank/DDBJ databases">
        <title>Comamonadaceae CDC group NO-1 genome sequencing and assembly.</title>
        <authorList>
            <person name="Bernier A.-M."/>
            <person name="Bernard K."/>
        </authorList>
    </citation>
    <scope>NUCLEOTIDE SEQUENCE [LARGE SCALE GENOMIC DNA]</scope>
    <source>
        <strain evidence="11 12">NML161473</strain>
    </source>
</reference>
<evidence type="ECO:0000313" key="11">
    <source>
        <dbReference type="EMBL" id="RMW99417.1"/>
    </source>
</evidence>
<evidence type="ECO:0000256" key="9">
    <source>
        <dbReference type="HAMAP-Rule" id="MF_00440"/>
    </source>
</evidence>
<evidence type="ECO:0000256" key="5">
    <source>
        <dbReference type="ARBA" id="ARBA00022840"/>
    </source>
</evidence>
<keyword evidence="3 9" id="KW-0547">Nucleotide-binding</keyword>
<dbReference type="GO" id="GO:0005524">
    <property type="term" value="F:ATP binding"/>
    <property type="evidence" value="ECO:0007669"/>
    <property type="project" value="UniProtKB-UniRule"/>
</dbReference>
<evidence type="ECO:0000259" key="10">
    <source>
        <dbReference type="PROSITE" id="PS51161"/>
    </source>
</evidence>
<dbReference type="Pfam" id="PF03477">
    <property type="entry name" value="ATP-cone"/>
    <property type="match status" value="1"/>
</dbReference>
<evidence type="ECO:0000256" key="2">
    <source>
        <dbReference type="ARBA" id="ARBA00022723"/>
    </source>
</evidence>
<dbReference type="GO" id="GO:0003677">
    <property type="term" value="F:DNA binding"/>
    <property type="evidence" value="ECO:0007669"/>
    <property type="project" value="UniProtKB-KW"/>
</dbReference>
<keyword evidence="8 9" id="KW-0804">Transcription</keyword>
<evidence type="ECO:0000256" key="4">
    <source>
        <dbReference type="ARBA" id="ARBA00022771"/>
    </source>
</evidence>
<dbReference type="GO" id="GO:0045892">
    <property type="term" value="P:negative regulation of DNA-templated transcription"/>
    <property type="evidence" value="ECO:0007669"/>
    <property type="project" value="UniProtKB-UniRule"/>
</dbReference>
<evidence type="ECO:0000256" key="7">
    <source>
        <dbReference type="ARBA" id="ARBA00023125"/>
    </source>
</evidence>
<dbReference type="RefSeq" id="WP_122254064.1">
    <property type="nucleotide sequence ID" value="NZ_RDQL01000008.1"/>
</dbReference>
<dbReference type="PROSITE" id="PS51161">
    <property type="entry name" value="ATP_CONE"/>
    <property type="match status" value="1"/>
</dbReference>
<dbReference type="PANTHER" id="PTHR30455">
    <property type="entry name" value="TRANSCRIPTIONAL REPRESSOR NRDR"/>
    <property type="match status" value="1"/>
</dbReference>
<dbReference type="Proteomes" id="UP000267035">
    <property type="component" value="Unassembled WGS sequence"/>
</dbReference>
<comment type="caution">
    <text evidence="11">The sequence shown here is derived from an EMBL/GenBank/DDBJ whole genome shotgun (WGS) entry which is preliminary data.</text>
</comment>
<dbReference type="HAMAP" id="MF_00440">
    <property type="entry name" value="NrdR"/>
    <property type="match status" value="1"/>
</dbReference>
<dbReference type="InterPro" id="IPR005144">
    <property type="entry name" value="ATP-cone_dom"/>
</dbReference>
<feature type="domain" description="ATP-cone" evidence="10">
    <location>
        <begin position="49"/>
        <end position="139"/>
    </location>
</feature>
<dbReference type="GO" id="GO:0008270">
    <property type="term" value="F:zinc ion binding"/>
    <property type="evidence" value="ECO:0007669"/>
    <property type="project" value="UniProtKB-UniRule"/>
</dbReference>
<keyword evidence="5 9" id="KW-0067">ATP-binding</keyword>
<feature type="zinc finger region" evidence="9">
    <location>
        <begin position="3"/>
        <end position="34"/>
    </location>
</feature>
<comment type="similarity">
    <text evidence="9">Belongs to the NrdR family.</text>
</comment>
<dbReference type="EMBL" id="RDQL01000008">
    <property type="protein sequence ID" value="RMW99417.1"/>
    <property type="molecule type" value="Genomic_DNA"/>
</dbReference>
<dbReference type="InterPro" id="IPR055173">
    <property type="entry name" value="NrdR-like_N"/>
</dbReference>
<dbReference type="PANTHER" id="PTHR30455:SF2">
    <property type="entry name" value="TRANSCRIPTIONAL REPRESSOR NRDR"/>
    <property type="match status" value="1"/>
</dbReference>
<keyword evidence="9" id="KW-0862">Zinc</keyword>
<organism evidence="11 12">
    <name type="scientific">Allofranklinella schreckenbergeri</name>
    <dbReference type="NCBI Taxonomy" id="1076744"/>
    <lineage>
        <taxon>Bacteria</taxon>
        <taxon>Pseudomonadati</taxon>
        <taxon>Pseudomonadota</taxon>
        <taxon>Betaproteobacteria</taxon>
        <taxon>Burkholderiales</taxon>
        <taxon>Comamonadaceae</taxon>
        <taxon>Allofranklinella</taxon>
    </lineage>
</organism>
<comment type="cofactor">
    <cofactor evidence="9">
        <name>Zn(2+)</name>
        <dbReference type="ChEBI" id="CHEBI:29105"/>
    </cofactor>
    <text evidence="9">Binds 1 zinc ion.</text>
</comment>
<sequence length="156" mass="17722">MKCPFCASEATQVVETRLADDNTSIRRRRQCSACDRRFTTYERAEVMMPAVVKSDGRRVEYQKQKLRESINLALRKRPVKTQDVDDAIARIELHLLGLGKREIDTRVIGEAVMRELQELDKVAYIRYGSVYRSVGDLDAFKNLIEQAGSATGGPIE</sequence>
<dbReference type="InterPro" id="IPR003796">
    <property type="entry name" value="RNR_NrdR-like"/>
</dbReference>
<name>A0A3M6Q8A5_9BURK</name>
<dbReference type="AlphaFoldDB" id="A0A3M6Q8A5"/>
<comment type="function">
    <text evidence="9">Negatively regulates transcription of bacterial ribonucleotide reductase nrd genes and operons by binding to NrdR-boxes.</text>
</comment>
<dbReference type="NCBIfam" id="TIGR00244">
    <property type="entry name" value="transcriptional regulator NrdR"/>
    <property type="match status" value="1"/>
</dbReference>